<dbReference type="InParanoid" id="A0A194YGX5"/>
<reference evidence="3" key="3">
    <citation type="journal article" date="2018" name="Plant J.">
        <title>The Sorghum bicolor reference genome: improved assembly, gene annotations, a transcriptome atlas, and signatures of genome organization.</title>
        <authorList>
            <person name="McCormick R.F."/>
            <person name="Truong S.K."/>
            <person name="Sreedasyam A."/>
            <person name="Jenkins J."/>
            <person name="Shu S."/>
            <person name="Sims D."/>
            <person name="Kennedy M."/>
            <person name="Amirebrahimi M."/>
            <person name="Weers B.D."/>
            <person name="McKinley B."/>
            <person name="Mattison A."/>
            <person name="Morishige D.T."/>
            <person name="Grimwood J."/>
            <person name="Schmutz J."/>
            <person name="Mullet J.E."/>
        </authorList>
    </citation>
    <scope>NUCLEOTIDE SEQUENCE [LARGE SCALE GENOMIC DNA]</scope>
    <source>
        <strain evidence="3">cv. BTx623</strain>
    </source>
</reference>
<feature type="compositionally biased region" description="Gly residues" evidence="1">
    <location>
        <begin position="91"/>
        <end position="106"/>
    </location>
</feature>
<dbReference type="EMBL" id="CM000769">
    <property type="protein sequence ID" value="KXG19196.1"/>
    <property type="molecule type" value="Genomic_DNA"/>
</dbReference>
<dbReference type="EMBL" id="CM000769">
    <property type="protein sequence ID" value="KXG19198.1"/>
    <property type="molecule type" value="Genomic_DNA"/>
</dbReference>
<dbReference type="Gramene" id="KXG19196">
    <property type="protein sequence ID" value="KXG19196"/>
    <property type="gene ID" value="SORBI_3010G022200"/>
</dbReference>
<reference evidence="2 3" key="1">
    <citation type="journal article" date="2009" name="Nature">
        <title>The Sorghum bicolor genome and the diversification of grasses.</title>
        <authorList>
            <person name="Paterson A.H."/>
            <person name="Bowers J.E."/>
            <person name="Bruggmann R."/>
            <person name="Dubchak I."/>
            <person name="Grimwood J."/>
            <person name="Gundlach H."/>
            <person name="Haberer G."/>
            <person name="Hellsten U."/>
            <person name="Mitros T."/>
            <person name="Poliakov A."/>
            <person name="Schmutz J."/>
            <person name="Spannagl M."/>
            <person name="Tang H."/>
            <person name="Wang X."/>
            <person name="Wicker T."/>
            <person name="Bharti A.K."/>
            <person name="Chapman J."/>
            <person name="Feltus F.A."/>
            <person name="Gowik U."/>
            <person name="Grigoriev I.V."/>
            <person name="Lyons E."/>
            <person name="Maher C.A."/>
            <person name="Martis M."/>
            <person name="Narechania A."/>
            <person name="Otillar R.P."/>
            <person name="Penning B.W."/>
            <person name="Salamov A.A."/>
            <person name="Wang Y."/>
            <person name="Zhang L."/>
            <person name="Carpita N.C."/>
            <person name="Freeling M."/>
            <person name="Gingle A.R."/>
            <person name="Hash C.T."/>
            <person name="Keller B."/>
            <person name="Klein P."/>
            <person name="Kresovich S."/>
            <person name="McCann M.C."/>
            <person name="Ming R."/>
            <person name="Peterson D.G."/>
            <person name="Mehboob-ur-Rahman"/>
            <person name="Ware D."/>
            <person name="Westhoff P."/>
            <person name="Mayer K.F."/>
            <person name="Messing J."/>
            <person name="Rokhsar D.S."/>
        </authorList>
    </citation>
    <scope>NUCLEOTIDE SEQUENCE [LARGE SCALE GENOMIC DNA]</scope>
    <source>
        <strain evidence="3">cv. BTx623</strain>
    </source>
</reference>
<name>A0A194YGX5_SORBI</name>
<feature type="compositionally biased region" description="Low complexity" evidence="1">
    <location>
        <begin position="73"/>
        <end position="90"/>
    </location>
</feature>
<dbReference type="Proteomes" id="UP000000768">
    <property type="component" value="Chromosome 10"/>
</dbReference>
<dbReference type="Gramene" id="OQU75746">
    <property type="protein sequence ID" value="OQU75746"/>
    <property type="gene ID" value="SORBI_3010G022200"/>
</dbReference>
<dbReference type="EMBL" id="CM000769">
    <property type="protein sequence ID" value="KXG19197.1"/>
    <property type="molecule type" value="Genomic_DNA"/>
</dbReference>
<organism evidence="2 3">
    <name type="scientific">Sorghum bicolor</name>
    <name type="common">Sorghum</name>
    <name type="synonym">Sorghum vulgare</name>
    <dbReference type="NCBI Taxonomy" id="4558"/>
    <lineage>
        <taxon>Eukaryota</taxon>
        <taxon>Viridiplantae</taxon>
        <taxon>Streptophyta</taxon>
        <taxon>Embryophyta</taxon>
        <taxon>Tracheophyta</taxon>
        <taxon>Spermatophyta</taxon>
        <taxon>Magnoliopsida</taxon>
        <taxon>Liliopsida</taxon>
        <taxon>Poales</taxon>
        <taxon>Poaceae</taxon>
        <taxon>PACMAD clade</taxon>
        <taxon>Panicoideae</taxon>
        <taxon>Andropogonodae</taxon>
        <taxon>Andropogoneae</taxon>
        <taxon>Sorghinae</taxon>
        <taxon>Sorghum</taxon>
    </lineage>
</organism>
<evidence type="ECO:0000256" key="1">
    <source>
        <dbReference type="SAM" id="MobiDB-lite"/>
    </source>
</evidence>
<dbReference type="AlphaFoldDB" id="A0A194YGX5"/>
<evidence type="ECO:0000313" key="3">
    <source>
        <dbReference type="Proteomes" id="UP000000768"/>
    </source>
</evidence>
<dbReference type="OMA" id="TETNSPW"/>
<sequence length="118" mass="11987">MRGERSGAIPQNLPSCCLFPLAAAGDHTTETNSPWNKSGDEEGRRGWRWPGSRPATVLGSASPRGHPAPRPAAPSRIGDPCAGDGAAAAGAGVGDRGGGVRGGSSRGRGRPARDLSRH</sequence>
<feature type="compositionally biased region" description="Low complexity" evidence="1">
    <location>
        <begin position="48"/>
        <end position="65"/>
    </location>
</feature>
<reference evidence="2" key="2">
    <citation type="submission" date="2017-02" db="EMBL/GenBank/DDBJ databases">
        <title>WGS assembly of Sorghum bicolor.</title>
        <authorList>
            <person name="Paterson A."/>
            <person name="Mullet J."/>
            <person name="Bowers J."/>
            <person name="Bruggmann R."/>
            <person name="Dubchak I."/>
            <person name="Grimwood J."/>
            <person name="Gundlach H."/>
            <person name="Haberer G."/>
            <person name="Hellsten U."/>
            <person name="Mitros T."/>
            <person name="Poliakov A."/>
            <person name="Schmutz J."/>
            <person name="Spannagl M."/>
            <person name="Tang H."/>
            <person name="Wang X."/>
            <person name="Wicker T."/>
            <person name="Bharti A."/>
            <person name="Chapman J."/>
            <person name="Feltus F."/>
            <person name="Gowik U."/>
            <person name="Grigoriev I."/>
            <person name="Lyons E."/>
            <person name="Maher C."/>
            <person name="Martis M."/>
            <person name="Narechania A."/>
            <person name="Otillar R."/>
            <person name="Penning B."/>
            <person name="Salamov A."/>
            <person name="Wang Y."/>
            <person name="Zhang L."/>
            <person name="Carpita N."/>
            <person name="Freeling M."/>
            <person name="Gingle A."/>
            <person name="Hash C."/>
            <person name="Keller B."/>
            <person name="Klein P."/>
            <person name="Kresovich S."/>
            <person name="Mccann M."/>
            <person name="Ming R."/>
            <person name="Peterson D."/>
            <person name="Rahman M."/>
            <person name="Ware D."/>
            <person name="Westhoff P."/>
            <person name="Mayer K."/>
            <person name="Messing J."/>
            <person name="Sims D."/>
            <person name="Jenkins J."/>
            <person name="Shu S."/>
            <person name="Rokhsar D."/>
        </authorList>
    </citation>
    <scope>NUCLEOTIDE SEQUENCE</scope>
</reference>
<dbReference type="EMBL" id="CM000769">
    <property type="protein sequence ID" value="OQU75746.1"/>
    <property type="molecule type" value="Genomic_DNA"/>
</dbReference>
<dbReference type="Gramene" id="KXG19198">
    <property type="protein sequence ID" value="KXG19198"/>
    <property type="gene ID" value="SORBI_3010G022200"/>
</dbReference>
<evidence type="ECO:0000313" key="2">
    <source>
        <dbReference type="EMBL" id="KXG19198.1"/>
    </source>
</evidence>
<protein>
    <submittedName>
        <fullName evidence="2">Uncharacterized protein</fullName>
    </submittedName>
</protein>
<gene>
    <name evidence="2" type="ORF">SORBI_3010G022200</name>
</gene>
<dbReference type="Gramene" id="KXG19199">
    <property type="protein sequence ID" value="KXG19199"/>
    <property type="gene ID" value="SORBI_3010G022200"/>
</dbReference>
<dbReference type="Gramene" id="KXG19197">
    <property type="protein sequence ID" value="KXG19197"/>
    <property type="gene ID" value="SORBI_3010G022200"/>
</dbReference>
<proteinExistence type="predicted"/>
<accession>A0A194YGX5</accession>
<keyword evidence="3" id="KW-1185">Reference proteome</keyword>
<dbReference type="Gramene" id="OQU75747">
    <property type="protein sequence ID" value="OQU75747"/>
    <property type="gene ID" value="SORBI_3010G022200"/>
</dbReference>
<dbReference type="EMBL" id="CM000769">
    <property type="protein sequence ID" value="KXG19199.1"/>
    <property type="molecule type" value="Genomic_DNA"/>
</dbReference>
<feature type="region of interest" description="Disordered" evidence="1">
    <location>
        <begin position="26"/>
        <end position="118"/>
    </location>
</feature>
<dbReference type="EMBL" id="CM000769">
    <property type="protein sequence ID" value="OQU75747.1"/>
    <property type="molecule type" value="Genomic_DNA"/>
</dbReference>